<name>A0ABP6M5N8_9MICC</name>
<keyword evidence="2" id="KW-0472">Membrane</keyword>
<gene>
    <name evidence="3" type="ORF">GCM10010529_24820</name>
</gene>
<evidence type="ECO:0000256" key="2">
    <source>
        <dbReference type="SAM" id="Phobius"/>
    </source>
</evidence>
<evidence type="ECO:0000313" key="4">
    <source>
        <dbReference type="Proteomes" id="UP001500236"/>
    </source>
</evidence>
<evidence type="ECO:0000313" key="3">
    <source>
        <dbReference type="EMBL" id="GAA3071733.1"/>
    </source>
</evidence>
<comment type="caution">
    <text evidence="3">The sequence shown here is derived from an EMBL/GenBank/DDBJ whole genome shotgun (WGS) entry which is preliminary data.</text>
</comment>
<dbReference type="Proteomes" id="UP001500236">
    <property type="component" value="Unassembled WGS sequence"/>
</dbReference>
<keyword evidence="2" id="KW-1133">Transmembrane helix</keyword>
<feature type="region of interest" description="Disordered" evidence="1">
    <location>
        <begin position="1"/>
        <end position="31"/>
    </location>
</feature>
<sequence>MTTPPHQHGAADGSAHGATSDPAGPERIARNRPRNRPVLMGICFSAGAVIGVLGTAVHGNLWMLGETHSGFVIPWGAAVALLLCLLAQLWAGLRADSLLEPTVMGITTFTVATVAYLWPGPDQLMVPYSAEAMELLPGPTIASLIWWLGSAGITLVSMVLVKWILARDAAVARSRPTPGEGFLM</sequence>
<dbReference type="EMBL" id="BAAAVT010000017">
    <property type="protein sequence ID" value="GAA3071733.1"/>
    <property type="molecule type" value="Genomic_DNA"/>
</dbReference>
<feature type="transmembrane region" description="Helical" evidence="2">
    <location>
        <begin position="144"/>
        <end position="165"/>
    </location>
</feature>
<evidence type="ECO:0000256" key="1">
    <source>
        <dbReference type="SAM" id="MobiDB-lite"/>
    </source>
</evidence>
<accession>A0ABP6M5N8</accession>
<feature type="transmembrane region" description="Helical" evidence="2">
    <location>
        <begin position="71"/>
        <end position="91"/>
    </location>
</feature>
<dbReference type="RefSeq" id="WP_344682738.1">
    <property type="nucleotide sequence ID" value="NZ_BAAAVT010000017.1"/>
</dbReference>
<reference evidence="4" key="1">
    <citation type="journal article" date="2019" name="Int. J. Syst. Evol. Microbiol.">
        <title>The Global Catalogue of Microorganisms (GCM) 10K type strain sequencing project: providing services to taxonomists for standard genome sequencing and annotation.</title>
        <authorList>
            <consortium name="The Broad Institute Genomics Platform"/>
            <consortium name="The Broad Institute Genome Sequencing Center for Infectious Disease"/>
            <person name="Wu L."/>
            <person name="Ma J."/>
        </authorList>
    </citation>
    <scope>NUCLEOTIDE SEQUENCE [LARGE SCALE GENOMIC DNA]</scope>
    <source>
        <strain evidence="4">JCM 14309</strain>
    </source>
</reference>
<keyword evidence="2" id="KW-0812">Transmembrane</keyword>
<organism evidence="3 4">
    <name type="scientific">Nesterenkonia aethiopica</name>
    <dbReference type="NCBI Taxonomy" id="269144"/>
    <lineage>
        <taxon>Bacteria</taxon>
        <taxon>Bacillati</taxon>
        <taxon>Actinomycetota</taxon>
        <taxon>Actinomycetes</taxon>
        <taxon>Micrococcales</taxon>
        <taxon>Micrococcaceae</taxon>
        <taxon>Nesterenkonia</taxon>
    </lineage>
</organism>
<feature type="transmembrane region" description="Helical" evidence="2">
    <location>
        <begin position="37"/>
        <end position="59"/>
    </location>
</feature>
<feature type="transmembrane region" description="Helical" evidence="2">
    <location>
        <begin position="98"/>
        <end position="118"/>
    </location>
</feature>
<protein>
    <submittedName>
        <fullName evidence="3">Uncharacterized protein</fullName>
    </submittedName>
</protein>
<proteinExistence type="predicted"/>
<keyword evidence="4" id="KW-1185">Reference proteome</keyword>